<name>A0A7R8D3L4_LEPSM</name>
<dbReference type="GO" id="GO:0005525">
    <property type="term" value="F:GTP binding"/>
    <property type="evidence" value="ECO:0007669"/>
    <property type="project" value="InterPro"/>
</dbReference>
<keyword evidence="4" id="KW-1185">Reference proteome</keyword>
<dbReference type="PROSITE" id="PS51419">
    <property type="entry name" value="RAB"/>
    <property type="match status" value="1"/>
</dbReference>
<accession>A0A7R8D3L4</accession>
<dbReference type="PROSITE" id="PS51421">
    <property type="entry name" value="RAS"/>
    <property type="match status" value="1"/>
</dbReference>
<protein>
    <submittedName>
        <fullName evidence="3">Ras-like protein 1,GTPase NRas,GTPase HRas,GTPase KRas,Ras protein let-60,Transforming protein p29,Ras-like protein</fullName>
    </submittedName>
</protein>
<dbReference type="GO" id="GO:0003924">
    <property type="term" value="F:GTPase activity"/>
    <property type="evidence" value="ECO:0007669"/>
    <property type="project" value="InterPro"/>
</dbReference>
<gene>
    <name evidence="3" type="ORF">LSAA_14226</name>
</gene>
<dbReference type="GO" id="GO:0016671">
    <property type="term" value="F:oxidoreductase activity, acting on a sulfur group of donors, disulfide as acceptor"/>
    <property type="evidence" value="ECO:0007669"/>
    <property type="project" value="InterPro"/>
</dbReference>
<evidence type="ECO:0000256" key="2">
    <source>
        <dbReference type="ARBA" id="ARBA00023180"/>
    </source>
</evidence>
<dbReference type="Pfam" id="PF00071">
    <property type="entry name" value="Ras"/>
    <property type="match status" value="1"/>
</dbReference>
<proteinExistence type="inferred from homology"/>
<dbReference type="InterPro" id="IPR027417">
    <property type="entry name" value="P-loop_NTPase"/>
</dbReference>
<dbReference type="SMART" id="SM00175">
    <property type="entry name" value="RAB"/>
    <property type="match status" value="1"/>
</dbReference>
<evidence type="ECO:0000256" key="1">
    <source>
        <dbReference type="ARBA" id="ARBA00005679"/>
    </source>
</evidence>
<dbReference type="SMART" id="SM00173">
    <property type="entry name" value="RAS"/>
    <property type="match status" value="1"/>
</dbReference>
<sequence>MRLGNPFDWCCCDILLTLLFEDDGVQAGGRGSWWRWEERTHDPTHSESLRGRVRPDDRRLLPQTSGQEEYSAMRDQYMRTGEGFLLVFAVNNAKSFEDISAYREQIKRVKDAEEVPMVLVGNKCDLPTRNFKFGRRGAVVTINQHWLLTVAKDVFYLYIRVKFHFSVCVETYINVIITESRQGKIRLQKWFEARTDKEKEKNYERAHFHHYRHGFRSPKISFNSDLKMKNQIIYSITIFVLTAIVALSNCDDQLQKGASKVEISVYYETLCPDCKKYIIETLEPTYKLLQDIMVVRFVPYGKAKITRKAKGRGFNITCQNGPIECFGNKIHACAIYYVQLPILSDYIVCMMKKSGSPIAASKACSKSISIRSERIEKCSYTYEGDKLLYLHGNQTKALTPELISVPTVELNGSQDNQYALINDLKASVCSAYKGVKPSVCT</sequence>
<organism evidence="3 4">
    <name type="scientific">Lepeophtheirus salmonis</name>
    <name type="common">Salmon louse</name>
    <name type="synonym">Caligus salmonis</name>
    <dbReference type="NCBI Taxonomy" id="72036"/>
    <lineage>
        <taxon>Eukaryota</taxon>
        <taxon>Metazoa</taxon>
        <taxon>Ecdysozoa</taxon>
        <taxon>Arthropoda</taxon>
        <taxon>Crustacea</taxon>
        <taxon>Multicrustacea</taxon>
        <taxon>Hexanauplia</taxon>
        <taxon>Copepoda</taxon>
        <taxon>Siphonostomatoida</taxon>
        <taxon>Caligidae</taxon>
        <taxon>Lepeophtheirus</taxon>
    </lineage>
</organism>
<dbReference type="Proteomes" id="UP000675881">
    <property type="component" value="Chromosome 8"/>
</dbReference>
<dbReference type="InterPro" id="IPR005225">
    <property type="entry name" value="Small_GTP-bd"/>
</dbReference>
<dbReference type="SUPFAM" id="SSF52540">
    <property type="entry name" value="P-loop containing nucleoside triphosphate hydrolases"/>
    <property type="match status" value="1"/>
</dbReference>
<dbReference type="Pfam" id="PF03227">
    <property type="entry name" value="GILT"/>
    <property type="match status" value="1"/>
</dbReference>
<dbReference type="PANTHER" id="PTHR13234">
    <property type="entry name" value="GAMMA-INTERFERON INDUCIBLE LYSOSOMAL THIOL REDUCTASE GILT"/>
    <property type="match status" value="1"/>
</dbReference>
<reference evidence="3" key="1">
    <citation type="submission" date="2021-02" db="EMBL/GenBank/DDBJ databases">
        <authorList>
            <person name="Bekaert M."/>
        </authorList>
    </citation>
    <scope>NUCLEOTIDE SEQUENCE</scope>
    <source>
        <strain evidence="3">IoA-00</strain>
    </source>
</reference>
<evidence type="ECO:0000313" key="3">
    <source>
        <dbReference type="EMBL" id="CAF3018113.1"/>
    </source>
</evidence>
<comment type="similarity">
    <text evidence="1">Belongs to the GILT family.</text>
</comment>
<dbReference type="EMBL" id="HG994587">
    <property type="protein sequence ID" value="CAF3018113.1"/>
    <property type="molecule type" value="Genomic_DNA"/>
</dbReference>
<dbReference type="InterPro" id="IPR001806">
    <property type="entry name" value="Small_GTPase"/>
</dbReference>
<keyword evidence="2" id="KW-0325">Glycoprotein</keyword>
<dbReference type="InterPro" id="IPR004911">
    <property type="entry name" value="Interferon-induced_GILT"/>
</dbReference>
<dbReference type="OrthoDB" id="958254at2759"/>
<dbReference type="AlphaFoldDB" id="A0A7R8D3L4"/>
<dbReference type="Gene3D" id="3.40.50.300">
    <property type="entry name" value="P-loop containing nucleotide triphosphate hydrolases"/>
    <property type="match status" value="1"/>
</dbReference>
<dbReference type="PANTHER" id="PTHR13234:SF71">
    <property type="entry name" value="GAMMA-INTERFERON-INDUCIBLE LYSOSOMAL THIOL REDUCTASE-LIKE PROTEIN"/>
    <property type="match status" value="1"/>
</dbReference>
<dbReference type="NCBIfam" id="TIGR00231">
    <property type="entry name" value="small_GTP"/>
    <property type="match status" value="1"/>
</dbReference>
<evidence type="ECO:0000313" key="4">
    <source>
        <dbReference type="Proteomes" id="UP000675881"/>
    </source>
</evidence>